<dbReference type="NCBIfam" id="TIGR01473">
    <property type="entry name" value="cyoE_ctaB"/>
    <property type="match status" value="1"/>
</dbReference>
<evidence type="ECO:0000256" key="2">
    <source>
        <dbReference type="ARBA" id="ARBA00005985"/>
    </source>
</evidence>
<proteinExistence type="inferred from homology"/>
<dbReference type="GO" id="GO:0006784">
    <property type="term" value="P:heme A biosynthetic process"/>
    <property type="evidence" value="ECO:0007669"/>
    <property type="project" value="TreeGrafter"/>
</dbReference>
<dbReference type="InterPro" id="IPR000537">
    <property type="entry name" value="UbiA_prenyltransferase"/>
</dbReference>
<evidence type="ECO:0000256" key="10">
    <source>
        <dbReference type="ARBA" id="ARBA00023136"/>
    </source>
</evidence>
<feature type="non-terminal residue" evidence="13">
    <location>
        <position position="1"/>
    </location>
</feature>
<evidence type="ECO:0000313" key="14">
    <source>
        <dbReference type="Proteomes" id="UP000269721"/>
    </source>
</evidence>
<dbReference type="EMBL" id="KZ998763">
    <property type="protein sequence ID" value="RKO85771.1"/>
    <property type="molecule type" value="Genomic_DNA"/>
</dbReference>
<keyword evidence="10 12" id="KW-0472">Membrane</keyword>
<sequence length="291" mass="31258">TQTKLRWKPSPDFSADLYLDLSKAKLSAFVILTTMAGYAMAPGAADVPSLLWTTLGTALCVGSANAINQWVEAPYDAQMSRTRNRVLVRHAMSPLHAFGAGAGAGIAGVGILATCVNPLVAALGAANVVLYTCVYTPLKRTSIANTWAGAVVGAIPPMMGWAACTGGLEPGAWLLAAVLYSWQFPHFNSLSWNLRPDYSKAGYRMMSVTDPALNGRVALRHSIALFPMGWAAPALGLTSWWFALDSTIVNAVMAYGAVRFWRRPSDKSARELFFGSLVHLPVFLALLMIHK</sequence>
<evidence type="ECO:0000256" key="1">
    <source>
        <dbReference type="ARBA" id="ARBA00004225"/>
    </source>
</evidence>
<evidence type="ECO:0000256" key="8">
    <source>
        <dbReference type="ARBA" id="ARBA00023128"/>
    </source>
</evidence>
<dbReference type="Gene3D" id="1.10.357.140">
    <property type="entry name" value="UbiA prenyltransferase"/>
    <property type="match status" value="1"/>
</dbReference>
<keyword evidence="8" id="KW-0496">Mitochondrion</keyword>
<dbReference type="CDD" id="cd13957">
    <property type="entry name" value="PT_UbiA_Cox10"/>
    <property type="match status" value="1"/>
</dbReference>
<dbReference type="GO" id="GO:0008495">
    <property type="term" value="F:protoheme IX farnesyltransferase activity"/>
    <property type="evidence" value="ECO:0007669"/>
    <property type="project" value="InterPro"/>
</dbReference>
<evidence type="ECO:0000313" key="13">
    <source>
        <dbReference type="EMBL" id="RKO85771.1"/>
    </source>
</evidence>
<keyword evidence="9" id="KW-0350">Heme biosynthesis</keyword>
<keyword evidence="6" id="KW-0809">Transit peptide</keyword>
<evidence type="ECO:0000256" key="3">
    <source>
        <dbReference type="ARBA" id="ARBA00016335"/>
    </source>
</evidence>
<dbReference type="Proteomes" id="UP000269721">
    <property type="component" value="Unassembled WGS sequence"/>
</dbReference>
<feature type="transmembrane region" description="Helical" evidence="12">
    <location>
        <begin position="26"/>
        <end position="44"/>
    </location>
</feature>
<evidence type="ECO:0000256" key="9">
    <source>
        <dbReference type="ARBA" id="ARBA00023133"/>
    </source>
</evidence>
<dbReference type="OrthoDB" id="5211at2759"/>
<feature type="transmembrane region" description="Helical" evidence="12">
    <location>
        <begin position="272"/>
        <end position="290"/>
    </location>
</feature>
<evidence type="ECO:0000256" key="11">
    <source>
        <dbReference type="ARBA" id="ARBA00030253"/>
    </source>
</evidence>
<dbReference type="PANTHER" id="PTHR43448">
    <property type="entry name" value="PROTOHEME IX FARNESYLTRANSFERASE, MITOCHONDRIAL"/>
    <property type="match status" value="1"/>
</dbReference>
<reference evidence="14" key="1">
    <citation type="journal article" date="2018" name="Nat. Microbiol.">
        <title>Leveraging single-cell genomics to expand the fungal tree of life.</title>
        <authorList>
            <person name="Ahrendt S.R."/>
            <person name="Quandt C.A."/>
            <person name="Ciobanu D."/>
            <person name="Clum A."/>
            <person name="Salamov A."/>
            <person name="Andreopoulos B."/>
            <person name="Cheng J.F."/>
            <person name="Woyke T."/>
            <person name="Pelin A."/>
            <person name="Henrissat B."/>
            <person name="Reynolds N.K."/>
            <person name="Benny G.L."/>
            <person name="Smith M.E."/>
            <person name="James T.Y."/>
            <person name="Grigoriev I.V."/>
        </authorList>
    </citation>
    <scope>NUCLEOTIDE SEQUENCE [LARGE SCALE GENOMIC DNA]</scope>
</reference>
<keyword evidence="5 12" id="KW-0812">Transmembrane</keyword>
<evidence type="ECO:0000256" key="12">
    <source>
        <dbReference type="SAM" id="Phobius"/>
    </source>
</evidence>
<dbReference type="AlphaFoldDB" id="A0A4P9W0T1"/>
<gene>
    <name evidence="13" type="ORF">BDK51DRAFT_13772</name>
</gene>
<evidence type="ECO:0000256" key="6">
    <source>
        <dbReference type="ARBA" id="ARBA00022946"/>
    </source>
</evidence>
<comment type="subcellular location">
    <subcellularLocation>
        <location evidence="1">Mitochondrion membrane</location>
        <topology evidence="1">Multi-pass membrane protein</topology>
    </subcellularLocation>
</comment>
<comment type="similarity">
    <text evidence="2">Belongs to the UbiA prenyltransferase family.</text>
</comment>
<accession>A0A4P9W0T1</accession>
<organism evidence="13 14">
    <name type="scientific">Blyttiomyces helicus</name>
    <dbReference type="NCBI Taxonomy" id="388810"/>
    <lineage>
        <taxon>Eukaryota</taxon>
        <taxon>Fungi</taxon>
        <taxon>Fungi incertae sedis</taxon>
        <taxon>Chytridiomycota</taxon>
        <taxon>Chytridiomycota incertae sedis</taxon>
        <taxon>Chytridiomycetes</taxon>
        <taxon>Chytridiomycetes incertae sedis</taxon>
        <taxon>Blyttiomyces</taxon>
    </lineage>
</organism>
<evidence type="ECO:0000256" key="7">
    <source>
        <dbReference type="ARBA" id="ARBA00022989"/>
    </source>
</evidence>
<keyword evidence="4 13" id="KW-0808">Transferase</keyword>
<dbReference type="InterPro" id="IPR044878">
    <property type="entry name" value="UbiA_sf"/>
</dbReference>
<dbReference type="Pfam" id="PF01040">
    <property type="entry name" value="UbiA"/>
    <property type="match status" value="1"/>
</dbReference>
<dbReference type="GO" id="GO:0031966">
    <property type="term" value="C:mitochondrial membrane"/>
    <property type="evidence" value="ECO:0007669"/>
    <property type="project" value="UniProtKB-SubCell"/>
</dbReference>
<feature type="transmembrane region" description="Helical" evidence="12">
    <location>
        <begin position="92"/>
        <end position="113"/>
    </location>
</feature>
<name>A0A4P9W0T1_9FUNG</name>
<feature type="transmembrane region" description="Helical" evidence="12">
    <location>
        <begin position="119"/>
        <end position="138"/>
    </location>
</feature>
<dbReference type="PANTHER" id="PTHR43448:SF2">
    <property type="entry name" value="PROTOHEME IX FARNESYLTRANSFERASE, MITOCHONDRIAL"/>
    <property type="match status" value="1"/>
</dbReference>
<keyword evidence="14" id="KW-1185">Reference proteome</keyword>
<feature type="non-terminal residue" evidence="13">
    <location>
        <position position="291"/>
    </location>
</feature>
<evidence type="ECO:0000256" key="4">
    <source>
        <dbReference type="ARBA" id="ARBA00022679"/>
    </source>
</evidence>
<feature type="transmembrane region" description="Helical" evidence="12">
    <location>
        <begin position="50"/>
        <end position="71"/>
    </location>
</feature>
<dbReference type="FunFam" id="1.10.357.140:FF:000004">
    <property type="entry name" value="Protoheme IX farnesyltransferase, mitochondrial"/>
    <property type="match status" value="1"/>
</dbReference>
<keyword evidence="7 12" id="KW-1133">Transmembrane helix</keyword>
<evidence type="ECO:0000256" key="5">
    <source>
        <dbReference type="ARBA" id="ARBA00022692"/>
    </source>
</evidence>
<feature type="transmembrane region" description="Helical" evidence="12">
    <location>
        <begin position="240"/>
        <end position="260"/>
    </location>
</feature>
<dbReference type="InterPro" id="IPR006369">
    <property type="entry name" value="Protohaem_IX_farnesylTrfase"/>
</dbReference>
<protein>
    <recommendedName>
        <fullName evidence="3">Protoheme IX farnesyltransferase, mitochondrial</fullName>
    </recommendedName>
    <alternativeName>
        <fullName evidence="11">Heme O synthase</fullName>
    </alternativeName>
</protein>